<keyword evidence="2" id="KW-1185">Reference proteome</keyword>
<gene>
    <name evidence="1" type="ORF">J2S17_005103</name>
</gene>
<accession>A0ABU0APJ1</accession>
<name>A0ABU0APJ1_9BACI</name>
<sequence>MNVQVTTGLQQDVKTYLEGITGVYVKIEPIPNKGLMVKTPSNPTVMVNNPWFNNLVDEVIMIFSGQENPDLLVFDDENSPHFFTFGFKFLAVFQILNPVLLQHGVSSIL</sequence>
<evidence type="ECO:0000313" key="1">
    <source>
        <dbReference type="EMBL" id="MDQ0273182.1"/>
    </source>
</evidence>
<dbReference type="Proteomes" id="UP001238088">
    <property type="component" value="Unassembled WGS sequence"/>
</dbReference>
<evidence type="ECO:0000313" key="2">
    <source>
        <dbReference type="Proteomes" id="UP001238088"/>
    </source>
</evidence>
<protein>
    <submittedName>
        <fullName evidence="1">Uncharacterized protein</fullName>
    </submittedName>
</protein>
<reference evidence="1 2" key="1">
    <citation type="submission" date="2023-07" db="EMBL/GenBank/DDBJ databases">
        <title>Genomic Encyclopedia of Type Strains, Phase IV (KMG-IV): sequencing the most valuable type-strain genomes for metagenomic binning, comparative biology and taxonomic classification.</title>
        <authorList>
            <person name="Goeker M."/>
        </authorList>
    </citation>
    <scope>NUCLEOTIDE SEQUENCE [LARGE SCALE GENOMIC DNA]</scope>
    <source>
        <strain evidence="1 2">DSM 23494</strain>
    </source>
</reference>
<dbReference type="EMBL" id="JAUSUB010000034">
    <property type="protein sequence ID" value="MDQ0273182.1"/>
    <property type="molecule type" value="Genomic_DNA"/>
</dbReference>
<dbReference type="RefSeq" id="WP_307478952.1">
    <property type="nucleotide sequence ID" value="NZ_JAUSUB010000034.1"/>
</dbReference>
<proteinExistence type="predicted"/>
<organism evidence="1 2">
    <name type="scientific">Cytobacillus purgationiresistens</name>
    <dbReference type="NCBI Taxonomy" id="863449"/>
    <lineage>
        <taxon>Bacteria</taxon>
        <taxon>Bacillati</taxon>
        <taxon>Bacillota</taxon>
        <taxon>Bacilli</taxon>
        <taxon>Bacillales</taxon>
        <taxon>Bacillaceae</taxon>
        <taxon>Cytobacillus</taxon>
    </lineage>
</organism>
<comment type="caution">
    <text evidence="1">The sequence shown here is derived from an EMBL/GenBank/DDBJ whole genome shotgun (WGS) entry which is preliminary data.</text>
</comment>